<keyword evidence="12" id="KW-1185">Reference proteome</keyword>
<evidence type="ECO:0000256" key="3">
    <source>
        <dbReference type="ARBA" id="ARBA00022679"/>
    </source>
</evidence>
<dbReference type="InterPro" id="IPR024604">
    <property type="entry name" value="GSG2_C"/>
</dbReference>
<dbReference type="Proteomes" id="UP001162085">
    <property type="component" value="Chromosome 2"/>
</dbReference>
<organism evidence="11 12">
    <name type="scientific">Saccharomyces uvarum</name>
    <name type="common">Yeast</name>
    <name type="synonym">Saccharomyces bayanus var. uvarum</name>
    <dbReference type="NCBI Taxonomy" id="230603"/>
    <lineage>
        <taxon>Eukaryota</taxon>
        <taxon>Fungi</taxon>
        <taxon>Dikarya</taxon>
        <taxon>Ascomycota</taxon>
        <taxon>Saccharomycotina</taxon>
        <taxon>Saccharomycetes</taxon>
        <taxon>Saccharomycetales</taxon>
        <taxon>Saccharomycetaceae</taxon>
        <taxon>Saccharomyces</taxon>
    </lineage>
</organism>
<comment type="catalytic activity">
    <reaction evidence="8">
        <text>L-seryl-[protein] + ATP = O-phospho-L-seryl-[protein] + ADP + H(+)</text>
        <dbReference type="Rhea" id="RHEA:17989"/>
        <dbReference type="Rhea" id="RHEA-COMP:9863"/>
        <dbReference type="Rhea" id="RHEA-COMP:11604"/>
        <dbReference type="ChEBI" id="CHEBI:15378"/>
        <dbReference type="ChEBI" id="CHEBI:29999"/>
        <dbReference type="ChEBI" id="CHEBI:30616"/>
        <dbReference type="ChEBI" id="CHEBI:83421"/>
        <dbReference type="ChEBI" id="CHEBI:456216"/>
        <dbReference type="EC" id="2.7.11.1"/>
    </reaction>
</comment>
<feature type="compositionally biased region" description="Polar residues" evidence="9">
    <location>
        <begin position="175"/>
        <end position="188"/>
    </location>
</feature>
<dbReference type="SUPFAM" id="SSF56112">
    <property type="entry name" value="Protein kinase-like (PK-like)"/>
    <property type="match status" value="1"/>
</dbReference>
<reference evidence="11" key="1">
    <citation type="submission" date="2022-10" db="EMBL/GenBank/DDBJ databases">
        <authorList>
            <person name="Byrne P K."/>
        </authorList>
    </citation>
    <scope>NUCLEOTIDE SEQUENCE</scope>
    <source>
        <strain evidence="11">ZP964</strain>
    </source>
</reference>
<dbReference type="PANTHER" id="PTHR24419">
    <property type="entry name" value="INTERLEUKIN-1 RECEPTOR-ASSOCIATED KINASE"/>
    <property type="match status" value="1"/>
</dbReference>
<evidence type="ECO:0000256" key="5">
    <source>
        <dbReference type="ARBA" id="ARBA00022777"/>
    </source>
</evidence>
<dbReference type="Gene3D" id="1.10.510.10">
    <property type="entry name" value="Transferase(Phosphotransferase) domain 1"/>
    <property type="match status" value="1"/>
</dbReference>
<keyword evidence="6" id="KW-0067">ATP-binding</keyword>
<keyword evidence="2" id="KW-0723">Serine/threonine-protein kinase</keyword>
<evidence type="ECO:0000313" key="12">
    <source>
        <dbReference type="Proteomes" id="UP001162085"/>
    </source>
</evidence>
<feature type="region of interest" description="Disordered" evidence="9">
    <location>
        <begin position="108"/>
        <end position="200"/>
    </location>
</feature>
<dbReference type="SMART" id="SM01331">
    <property type="entry name" value="DUF3635"/>
    <property type="match status" value="1"/>
</dbReference>
<feature type="compositionally biased region" description="Polar residues" evidence="9">
    <location>
        <begin position="237"/>
        <end position="270"/>
    </location>
</feature>
<dbReference type="PANTHER" id="PTHR24419:SF18">
    <property type="entry name" value="SERINE_THREONINE-PROTEIN KINASE HASPIN"/>
    <property type="match status" value="1"/>
</dbReference>
<feature type="compositionally biased region" description="Polar residues" evidence="9">
    <location>
        <begin position="108"/>
        <end position="127"/>
    </location>
</feature>
<feature type="region of interest" description="Disordered" evidence="9">
    <location>
        <begin position="52"/>
        <end position="95"/>
    </location>
</feature>
<evidence type="ECO:0000256" key="8">
    <source>
        <dbReference type="ARBA" id="ARBA00048679"/>
    </source>
</evidence>
<evidence type="ECO:0000256" key="4">
    <source>
        <dbReference type="ARBA" id="ARBA00022741"/>
    </source>
</evidence>
<dbReference type="EC" id="2.7.11.1" evidence="1"/>
<dbReference type="EMBL" id="OX365929">
    <property type="protein sequence ID" value="CAI4056242.1"/>
    <property type="molecule type" value="Genomic_DNA"/>
</dbReference>
<evidence type="ECO:0000259" key="10">
    <source>
        <dbReference type="SMART" id="SM01331"/>
    </source>
</evidence>
<evidence type="ECO:0000256" key="7">
    <source>
        <dbReference type="ARBA" id="ARBA00047899"/>
    </source>
</evidence>
<keyword evidence="5" id="KW-0418">Kinase</keyword>
<dbReference type="Pfam" id="PF12330">
    <property type="entry name" value="Haspin_kinase"/>
    <property type="match status" value="1"/>
</dbReference>
<protein>
    <recommendedName>
        <fullName evidence="1">non-specific serine/threonine protein kinase</fullName>
        <ecNumber evidence="1">2.7.11.1</ecNumber>
    </recommendedName>
</protein>
<name>A0ABN8WSH2_SACUV</name>
<evidence type="ECO:0000313" key="11">
    <source>
        <dbReference type="EMBL" id="CAI4056242.1"/>
    </source>
</evidence>
<feature type="domain" description="Serine/threonine-protein kinase haspin C-terminal" evidence="10">
    <location>
        <begin position="574"/>
        <end position="673"/>
    </location>
</feature>
<sequence>MSFDAPADPQTLDTRYLALEVAESDDADSFLASSSTGSPAVDPAKRVYKIPSYKNSSEDENQWSFGLARSPTSKTRPAGRAIENDESYSKRSSTGSSLKQLFNKIDINDTTHSSNKENVSQVQQSENRIPPPSKRLLKQSHTKVTNSKFRTPLRPISNQSTLSRDERIRDFGLLNSRSGDNSNWQSPNSDKRASSHVHSPSVTSIASFSSSASSSKWKFWKNDNLLSRSISSRSINVQASDSAQSKPTNQLQKKSSIASFQNSIFGSGNHTQKKRDSGFIMPDHQSTKELNHKHSSSNLSFRSLKHKTSHSSLNKLKIRRKGNTQELNDQAKSTCQISLPVPDQVSKDKIQLKLKNSTSLASLSSEITPINTLDYNDSILQQILQLCDVSYILHDLFEAQSLNLIMLNSNSVQLSRNFWKTYYSDTQASVICKKISLGTLSDLTTSNLISLHELKALRFLQATTGVAHLLQAYIMPSDQNKDDQDLVLYLFFKDHGTPLSRCPKIDYCQALSIFWQCASILYVVESKFQFEHRNLTLDHILVDSRGNVTLIDLKCCRFVSINTNKAFYTRLDHHFFFQGQENLQFEIYESMRSLLSQPTSWATFEPRTNLLWMYYLSMNLLKMGRNSGGSRVSNHEESVLIKLTHLLDPARRQSNKFFKKKDLSIRTCGDLLSSRQEIMR</sequence>
<accession>A0ABN8WSH2</accession>
<gene>
    <name evidence="11" type="primary">SUVZ02G1070</name>
    <name evidence="11" type="ORF">SUVZ_02G1070</name>
</gene>
<dbReference type="InterPro" id="IPR011009">
    <property type="entry name" value="Kinase-like_dom_sf"/>
</dbReference>
<evidence type="ECO:0000256" key="6">
    <source>
        <dbReference type="ARBA" id="ARBA00022840"/>
    </source>
</evidence>
<feature type="region of interest" description="Disordered" evidence="9">
    <location>
        <begin position="235"/>
        <end position="331"/>
    </location>
</feature>
<keyword evidence="3" id="KW-0808">Transferase</keyword>
<proteinExistence type="predicted"/>
<evidence type="ECO:0000256" key="1">
    <source>
        <dbReference type="ARBA" id="ARBA00012513"/>
    </source>
</evidence>
<keyword evidence="4" id="KW-0547">Nucleotide-binding</keyword>
<evidence type="ECO:0000256" key="2">
    <source>
        <dbReference type="ARBA" id="ARBA00022527"/>
    </source>
</evidence>
<comment type="catalytic activity">
    <reaction evidence="7">
        <text>L-threonyl-[protein] + ATP = O-phospho-L-threonyl-[protein] + ADP + H(+)</text>
        <dbReference type="Rhea" id="RHEA:46608"/>
        <dbReference type="Rhea" id="RHEA-COMP:11060"/>
        <dbReference type="Rhea" id="RHEA-COMP:11605"/>
        <dbReference type="ChEBI" id="CHEBI:15378"/>
        <dbReference type="ChEBI" id="CHEBI:30013"/>
        <dbReference type="ChEBI" id="CHEBI:30616"/>
        <dbReference type="ChEBI" id="CHEBI:61977"/>
        <dbReference type="ChEBI" id="CHEBI:456216"/>
        <dbReference type="EC" id="2.7.11.1"/>
    </reaction>
</comment>
<evidence type="ECO:0000256" key="9">
    <source>
        <dbReference type="SAM" id="MobiDB-lite"/>
    </source>
</evidence>